<keyword evidence="2" id="KW-1185">Reference proteome</keyword>
<dbReference type="EMBL" id="PDUG01000002">
    <property type="protein sequence ID" value="PIC47410.1"/>
    <property type="molecule type" value="Genomic_DNA"/>
</dbReference>
<sequence length="78" mass="8890">MNCLDSLVRNFSIFFLSFETLTFQIMRSSWIQNAIFLMVCSKVWADGSVCYQCATPNLESNWAITGLPLKPSNLAFEE</sequence>
<gene>
    <name evidence="1" type="primary">Cni-Y17G7B.23</name>
    <name evidence="1" type="synonym">Cnig_chr_II.g6781</name>
    <name evidence="1" type="ORF">B9Z55_006781</name>
</gene>
<organism evidence="1 2">
    <name type="scientific">Caenorhabditis nigoni</name>
    <dbReference type="NCBI Taxonomy" id="1611254"/>
    <lineage>
        <taxon>Eukaryota</taxon>
        <taxon>Metazoa</taxon>
        <taxon>Ecdysozoa</taxon>
        <taxon>Nematoda</taxon>
        <taxon>Chromadorea</taxon>
        <taxon>Rhabditida</taxon>
        <taxon>Rhabditina</taxon>
        <taxon>Rhabditomorpha</taxon>
        <taxon>Rhabditoidea</taxon>
        <taxon>Rhabditidae</taxon>
        <taxon>Peloderinae</taxon>
        <taxon>Caenorhabditis</taxon>
    </lineage>
</organism>
<dbReference type="Proteomes" id="UP000230233">
    <property type="component" value="Chromosome II"/>
</dbReference>
<evidence type="ECO:0000313" key="2">
    <source>
        <dbReference type="Proteomes" id="UP000230233"/>
    </source>
</evidence>
<comment type="caution">
    <text evidence="1">The sequence shown here is derived from an EMBL/GenBank/DDBJ whole genome shotgun (WGS) entry which is preliminary data.</text>
</comment>
<accession>A0A2G5V6P8</accession>
<evidence type="ECO:0000313" key="1">
    <source>
        <dbReference type="EMBL" id="PIC47410.1"/>
    </source>
</evidence>
<dbReference type="AlphaFoldDB" id="A0A2G5V6P8"/>
<reference evidence="2" key="1">
    <citation type="submission" date="2017-10" db="EMBL/GenBank/DDBJ databases">
        <title>Rapid genome shrinkage in a self-fertile nematode reveals novel sperm competition proteins.</title>
        <authorList>
            <person name="Yin D."/>
            <person name="Schwarz E.M."/>
            <person name="Thomas C.G."/>
            <person name="Felde R.L."/>
            <person name="Korf I.F."/>
            <person name="Cutter A.D."/>
            <person name="Schartner C.M."/>
            <person name="Ralston E.J."/>
            <person name="Meyer B.J."/>
            <person name="Haag E.S."/>
        </authorList>
    </citation>
    <scope>NUCLEOTIDE SEQUENCE [LARGE SCALE GENOMIC DNA]</scope>
    <source>
        <strain evidence="2">JU1422</strain>
    </source>
</reference>
<proteinExistence type="predicted"/>
<protein>
    <submittedName>
        <fullName evidence="1">Uncharacterized protein</fullName>
    </submittedName>
</protein>
<dbReference type="OrthoDB" id="5817023at2759"/>
<name>A0A2G5V6P8_9PELO</name>